<evidence type="ECO:0000256" key="1">
    <source>
        <dbReference type="SAM" id="SignalP"/>
    </source>
</evidence>
<accession>A0A5B0N7E6</accession>
<name>A0A5B0N7E6_PUCGR</name>
<feature type="chain" id="PRO_5036366241" evidence="1">
    <location>
        <begin position="22"/>
        <end position="58"/>
    </location>
</feature>
<keyword evidence="4" id="KW-1185">Reference proteome</keyword>
<sequence length="58" mass="6387">MWAIGLYNSLVILLIVTFKLAGSTPALSHTHDCDSVPREIEEKCCSEGQWVSSRPGCH</sequence>
<protein>
    <submittedName>
        <fullName evidence="3">Uncharacterized protein</fullName>
    </submittedName>
</protein>
<dbReference type="Proteomes" id="UP000325313">
    <property type="component" value="Unassembled WGS sequence"/>
</dbReference>
<gene>
    <name evidence="3" type="ORF">PGT21_034301</name>
    <name evidence="2" type="ORF">PGTUg99_015600</name>
</gene>
<organism evidence="3 4">
    <name type="scientific">Puccinia graminis f. sp. tritici</name>
    <dbReference type="NCBI Taxonomy" id="56615"/>
    <lineage>
        <taxon>Eukaryota</taxon>
        <taxon>Fungi</taxon>
        <taxon>Dikarya</taxon>
        <taxon>Basidiomycota</taxon>
        <taxon>Pucciniomycotina</taxon>
        <taxon>Pucciniomycetes</taxon>
        <taxon>Pucciniales</taxon>
        <taxon>Pucciniaceae</taxon>
        <taxon>Puccinia</taxon>
    </lineage>
</organism>
<proteinExistence type="predicted"/>
<evidence type="ECO:0000313" key="2">
    <source>
        <dbReference type="EMBL" id="KAA1072989.1"/>
    </source>
</evidence>
<dbReference type="EMBL" id="VSWC01000118">
    <property type="protein sequence ID" value="KAA1084692.1"/>
    <property type="molecule type" value="Genomic_DNA"/>
</dbReference>
<evidence type="ECO:0000313" key="4">
    <source>
        <dbReference type="Proteomes" id="UP000324748"/>
    </source>
</evidence>
<feature type="signal peptide" evidence="1">
    <location>
        <begin position="1"/>
        <end position="21"/>
    </location>
</feature>
<dbReference type="Proteomes" id="UP000324748">
    <property type="component" value="Unassembled WGS sequence"/>
</dbReference>
<evidence type="ECO:0000313" key="3">
    <source>
        <dbReference type="EMBL" id="KAA1084692.1"/>
    </source>
</evidence>
<dbReference type="EMBL" id="VDEP01000475">
    <property type="protein sequence ID" value="KAA1072989.1"/>
    <property type="molecule type" value="Genomic_DNA"/>
</dbReference>
<reference evidence="4 5" key="1">
    <citation type="submission" date="2019-05" db="EMBL/GenBank/DDBJ databases">
        <title>Emergence of the Ug99 lineage of the wheat stem rust pathogen through somatic hybridization.</title>
        <authorList>
            <person name="Li F."/>
            <person name="Upadhyaya N.M."/>
            <person name="Sperschneider J."/>
            <person name="Matny O."/>
            <person name="Nguyen-Phuc H."/>
            <person name="Mago R."/>
            <person name="Raley C."/>
            <person name="Miller M.E."/>
            <person name="Silverstein K.A.T."/>
            <person name="Henningsen E."/>
            <person name="Hirsch C.D."/>
            <person name="Visser B."/>
            <person name="Pretorius Z.A."/>
            <person name="Steffenson B.J."/>
            <person name="Schwessinger B."/>
            <person name="Dodds P.N."/>
            <person name="Figueroa M."/>
        </authorList>
    </citation>
    <scope>NUCLEOTIDE SEQUENCE [LARGE SCALE GENOMIC DNA]</scope>
    <source>
        <strain evidence="3">21-0</strain>
        <strain evidence="2 5">Ug99</strain>
    </source>
</reference>
<keyword evidence="1" id="KW-0732">Signal</keyword>
<dbReference type="AlphaFoldDB" id="A0A5B0N7E6"/>
<evidence type="ECO:0000313" key="5">
    <source>
        <dbReference type="Proteomes" id="UP000325313"/>
    </source>
</evidence>
<comment type="caution">
    <text evidence="3">The sequence shown here is derived from an EMBL/GenBank/DDBJ whole genome shotgun (WGS) entry which is preliminary data.</text>
</comment>